<keyword evidence="3" id="KW-0548">Nucleotidyltransferase</keyword>
<feature type="compositionally biased region" description="Acidic residues" evidence="1">
    <location>
        <begin position="1"/>
        <end position="21"/>
    </location>
</feature>
<dbReference type="AlphaFoldDB" id="A0A9Q4DK89"/>
<evidence type="ECO:0000313" key="4">
    <source>
        <dbReference type="Proteomes" id="UP001077788"/>
    </source>
</evidence>
<dbReference type="Proteomes" id="UP001077788">
    <property type="component" value="Unassembled WGS sequence"/>
</dbReference>
<reference evidence="3" key="1">
    <citation type="journal article" date="2021" name="Vet Sci">
        <title>O-Serogroups and Pathovirotypes of Escherichia coli Isolated from Post-Weaning Piglets Showing Diarrhoea and/or Oedema in South Korea.</title>
        <authorList>
            <person name="Byun J.W."/>
            <person name="Moon B.Y."/>
            <person name="Do K.H."/>
            <person name="Lee K."/>
            <person name="Lee H.Y."/>
            <person name="Kim W.I."/>
            <person name="So B."/>
            <person name="Lee W.K."/>
        </authorList>
    </citation>
    <scope>NUCLEOTIDE SEQUENCE</scope>
    <source>
        <strain evidence="3">84/14</strain>
    </source>
</reference>
<feature type="region of interest" description="Disordered" evidence="1">
    <location>
        <begin position="1"/>
        <end position="33"/>
    </location>
</feature>
<keyword evidence="3" id="KW-0695">RNA-directed DNA polymerase</keyword>
<dbReference type="InterPro" id="IPR013103">
    <property type="entry name" value="RVT_2"/>
</dbReference>
<dbReference type="Pfam" id="PF07727">
    <property type="entry name" value="RVT_2"/>
    <property type="match status" value="1"/>
</dbReference>
<feature type="non-terminal residue" evidence="3">
    <location>
        <position position="1"/>
    </location>
</feature>
<evidence type="ECO:0000259" key="2">
    <source>
        <dbReference type="Pfam" id="PF07727"/>
    </source>
</evidence>
<accession>A0A9Q4DK89</accession>
<reference evidence="3" key="2">
    <citation type="submission" date="2022-12" db="EMBL/GenBank/DDBJ databases">
        <authorList>
            <person name="Kardos G."/>
            <person name="Sarkozi R."/>
            <person name="Laczko L."/>
            <person name="Marton S."/>
            <person name="Makrai L."/>
            <person name="Banyai K."/>
            <person name="Fodor L."/>
        </authorList>
    </citation>
    <scope>NUCLEOTIDE SEQUENCE</scope>
    <source>
        <strain evidence="3">84/14</strain>
    </source>
</reference>
<name>A0A9Q4DK89_ACTPL</name>
<sequence length="160" mass="18573">EDEDHLSNQTDDEEEPQEAPEEQIRIEEKTPSWYVQKNHPESQILGQKEAGIQTRRTIAEASSYLALLSSTEPQNVKEACKDECWVKVMDEELEQIEKNNTWELVPRPKDKNVIGTKWIFKNKLNENGEVIRNKTRLVCKGYAQQEGIDFEETFAPIARL</sequence>
<proteinExistence type="predicted"/>
<dbReference type="GO" id="GO:0003964">
    <property type="term" value="F:RNA-directed DNA polymerase activity"/>
    <property type="evidence" value="ECO:0007669"/>
    <property type="project" value="UniProtKB-KW"/>
</dbReference>
<evidence type="ECO:0000256" key="1">
    <source>
        <dbReference type="SAM" id="MobiDB-lite"/>
    </source>
</evidence>
<gene>
    <name evidence="3" type="ORF">OYG11_12975</name>
</gene>
<protein>
    <submittedName>
        <fullName evidence="3">Reverse transcriptase domain-containing protein</fullName>
    </submittedName>
</protein>
<feature type="domain" description="Reverse transcriptase Ty1/copia-type" evidence="2">
    <location>
        <begin position="99"/>
        <end position="160"/>
    </location>
</feature>
<comment type="caution">
    <text evidence="3">The sequence shown here is derived from an EMBL/GenBank/DDBJ whole genome shotgun (WGS) entry which is preliminary data.</text>
</comment>
<organism evidence="3 4">
    <name type="scientific">Actinobacillus pleuropneumoniae</name>
    <name type="common">Haemophilus pleuropneumoniae</name>
    <dbReference type="NCBI Taxonomy" id="715"/>
    <lineage>
        <taxon>Bacteria</taxon>
        <taxon>Pseudomonadati</taxon>
        <taxon>Pseudomonadota</taxon>
        <taxon>Gammaproteobacteria</taxon>
        <taxon>Pasteurellales</taxon>
        <taxon>Pasteurellaceae</taxon>
        <taxon>Actinobacillus</taxon>
    </lineage>
</organism>
<evidence type="ECO:0000313" key="3">
    <source>
        <dbReference type="EMBL" id="MCY6525103.1"/>
    </source>
</evidence>
<keyword evidence="3" id="KW-0808">Transferase</keyword>
<dbReference type="EMBL" id="JAPQFC010001322">
    <property type="protein sequence ID" value="MCY6525103.1"/>
    <property type="molecule type" value="Genomic_DNA"/>
</dbReference>